<dbReference type="InterPro" id="IPR004408">
    <property type="entry name" value="Biotin_CoA_COase_ligase"/>
</dbReference>
<evidence type="ECO:0000256" key="5">
    <source>
        <dbReference type="ARBA" id="ARBA00024227"/>
    </source>
</evidence>
<evidence type="ECO:0000259" key="6">
    <source>
        <dbReference type="PROSITE" id="PS51733"/>
    </source>
</evidence>
<dbReference type="Proteomes" id="UP000595220">
    <property type="component" value="Chromosome"/>
</dbReference>
<gene>
    <name evidence="7" type="ORF">I6H42_02490</name>
</gene>
<dbReference type="InterPro" id="IPR045864">
    <property type="entry name" value="aa-tRNA-synth_II/BPL/LPL"/>
</dbReference>
<feature type="domain" description="BPL/LPL catalytic" evidence="6">
    <location>
        <begin position="11"/>
        <end position="201"/>
    </location>
</feature>
<dbReference type="NCBIfam" id="TIGR00121">
    <property type="entry name" value="birA_ligase"/>
    <property type="match status" value="1"/>
</dbReference>
<evidence type="ECO:0000256" key="3">
    <source>
        <dbReference type="ARBA" id="ARBA00022840"/>
    </source>
</evidence>
<keyword evidence="3" id="KW-0067">ATP-binding</keyword>
<evidence type="ECO:0000313" key="7">
    <source>
        <dbReference type="EMBL" id="QQC44298.1"/>
    </source>
</evidence>
<proteinExistence type="predicted"/>
<dbReference type="CDD" id="cd16442">
    <property type="entry name" value="BPL"/>
    <property type="match status" value="1"/>
</dbReference>
<keyword evidence="8" id="KW-1185">Reference proteome</keyword>
<keyword evidence="1 7" id="KW-0436">Ligase</keyword>
<dbReference type="PANTHER" id="PTHR12835:SF5">
    <property type="entry name" value="BIOTIN--PROTEIN LIGASE"/>
    <property type="match status" value="1"/>
</dbReference>
<dbReference type="InterPro" id="IPR008988">
    <property type="entry name" value="Transcriptional_repressor_C"/>
</dbReference>
<evidence type="ECO:0000256" key="1">
    <source>
        <dbReference type="ARBA" id="ARBA00022598"/>
    </source>
</evidence>
<evidence type="ECO:0000313" key="8">
    <source>
        <dbReference type="Proteomes" id="UP000595220"/>
    </source>
</evidence>
<accession>A0AAP9Y9H5</accession>
<evidence type="ECO:0000256" key="2">
    <source>
        <dbReference type="ARBA" id="ARBA00022741"/>
    </source>
</evidence>
<dbReference type="AlphaFoldDB" id="A0AAP9Y9H5"/>
<keyword evidence="4" id="KW-0092">Biotin</keyword>
<name>A0AAP9Y9H5_9ACTO</name>
<dbReference type="SUPFAM" id="SSF50037">
    <property type="entry name" value="C-terminal domain of transcriptional repressors"/>
    <property type="match status" value="1"/>
</dbReference>
<organism evidence="7 8">
    <name type="scientific">Schaalia meyeri</name>
    <dbReference type="NCBI Taxonomy" id="52773"/>
    <lineage>
        <taxon>Bacteria</taxon>
        <taxon>Bacillati</taxon>
        <taxon>Actinomycetota</taxon>
        <taxon>Actinomycetes</taxon>
        <taxon>Actinomycetales</taxon>
        <taxon>Actinomycetaceae</taxon>
        <taxon>Schaalia</taxon>
    </lineage>
</organism>
<protein>
    <recommendedName>
        <fullName evidence="5">biotin--[biotin carboxyl-carrier protein] ligase</fullName>
        <ecNumber evidence="5">6.3.4.15</ecNumber>
    </recommendedName>
</protein>
<dbReference type="Gene3D" id="2.30.30.100">
    <property type="match status" value="1"/>
</dbReference>
<sequence>MDAPTRIAIDGAQAPVYRVPSAPSTLDLATALLADTAIPTPHMTTVIADHQSAGRGRLGRTWAAPRGQALLASTIVSVPASLPTEALGWLVHACALSVRDALRKRLAPLNHEVFLKWPNDVLVDKRRKICGILAQLSPASSPFTTTAILGYGINIAQSDTDLPTPQATSLLAEGDALAGTDPVGVTHTLLTDILVGLKARIRSLVAHGSAAASGLMDEAMAAQAFIGGRIAVAEPTDPTGTPALEGTALSLSSTGALLLRSDDGRTHEIHAGDVLATTTPVRTAHNTKEKRANN</sequence>
<dbReference type="GO" id="GO:0005737">
    <property type="term" value="C:cytoplasm"/>
    <property type="evidence" value="ECO:0007669"/>
    <property type="project" value="TreeGrafter"/>
</dbReference>
<dbReference type="GO" id="GO:0005524">
    <property type="term" value="F:ATP binding"/>
    <property type="evidence" value="ECO:0007669"/>
    <property type="project" value="UniProtKB-KW"/>
</dbReference>
<dbReference type="Gene3D" id="3.30.930.10">
    <property type="entry name" value="Bira Bifunctional Protein, Domain 2"/>
    <property type="match status" value="1"/>
</dbReference>
<dbReference type="Pfam" id="PF02237">
    <property type="entry name" value="BPL_C"/>
    <property type="match status" value="1"/>
</dbReference>
<dbReference type="RefSeq" id="WP_070778209.1">
    <property type="nucleotide sequence ID" value="NZ_CP066065.1"/>
</dbReference>
<dbReference type="Pfam" id="PF03099">
    <property type="entry name" value="BPL_LplA_LipB"/>
    <property type="match status" value="1"/>
</dbReference>
<dbReference type="PROSITE" id="PS51733">
    <property type="entry name" value="BPL_LPL_CATALYTIC"/>
    <property type="match status" value="1"/>
</dbReference>
<dbReference type="GO" id="GO:0004077">
    <property type="term" value="F:biotin--[biotin carboxyl-carrier protein] ligase activity"/>
    <property type="evidence" value="ECO:0007669"/>
    <property type="project" value="UniProtKB-EC"/>
</dbReference>
<dbReference type="SUPFAM" id="SSF55681">
    <property type="entry name" value="Class II aaRS and biotin synthetases"/>
    <property type="match status" value="1"/>
</dbReference>
<evidence type="ECO:0000256" key="4">
    <source>
        <dbReference type="ARBA" id="ARBA00023267"/>
    </source>
</evidence>
<dbReference type="InterPro" id="IPR003142">
    <property type="entry name" value="BPL_C"/>
</dbReference>
<keyword evidence="2" id="KW-0547">Nucleotide-binding</keyword>
<reference evidence="7 8" key="1">
    <citation type="submission" date="2020-12" db="EMBL/GenBank/DDBJ databases">
        <title>FDA dAtabase for Regulatory Grade micrObial Sequences (FDA-ARGOS): Supporting development and validation of Infectious Disease Dx tests.</title>
        <authorList>
            <person name="Sproer C."/>
            <person name="Gronow S."/>
            <person name="Severitt S."/>
            <person name="Schroder I."/>
            <person name="Tallon L."/>
            <person name="Sadzewicz L."/>
            <person name="Zhao X."/>
            <person name="Boylan J."/>
            <person name="Ott S."/>
            <person name="Bowen H."/>
            <person name="Vavikolanu K."/>
            <person name="Mehta A."/>
            <person name="Aluvathingal J."/>
            <person name="Nadendla S."/>
            <person name="Lowell S."/>
            <person name="Myers T."/>
            <person name="Yan Y."/>
            <person name="Sichtig H."/>
        </authorList>
    </citation>
    <scope>NUCLEOTIDE SEQUENCE [LARGE SCALE GENOMIC DNA]</scope>
    <source>
        <strain evidence="7 8">FDAARGOS_985</strain>
    </source>
</reference>
<dbReference type="EMBL" id="CP066065">
    <property type="protein sequence ID" value="QQC44298.1"/>
    <property type="molecule type" value="Genomic_DNA"/>
</dbReference>
<dbReference type="PANTHER" id="PTHR12835">
    <property type="entry name" value="BIOTIN PROTEIN LIGASE"/>
    <property type="match status" value="1"/>
</dbReference>
<dbReference type="EC" id="6.3.4.15" evidence="5"/>
<dbReference type="InterPro" id="IPR004143">
    <property type="entry name" value="BPL_LPL_catalytic"/>
</dbReference>